<dbReference type="GO" id="GO:0032259">
    <property type="term" value="P:methylation"/>
    <property type="evidence" value="ECO:0007669"/>
    <property type="project" value="UniProtKB-KW"/>
</dbReference>
<accession>A0ABW4LE00</accession>
<dbReference type="Gene3D" id="1.20.120.1630">
    <property type="match status" value="1"/>
</dbReference>
<name>A0ABW4LE00_9MICO</name>
<dbReference type="InterPro" id="IPR007269">
    <property type="entry name" value="ICMT_MeTrfase"/>
</dbReference>
<evidence type="ECO:0000313" key="7">
    <source>
        <dbReference type="Proteomes" id="UP001597347"/>
    </source>
</evidence>
<evidence type="ECO:0000256" key="2">
    <source>
        <dbReference type="ARBA" id="ARBA00022692"/>
    </source>
</evidence>
<dbReference type="Proteomes" id="UP001597347">
    <property type="component" value="Unassembled WGS sequence"/>
</dbReference>
<organism evidence="6 7">
    <name type="scientific">Amnibacterium endophyticum</name>
    <dbReference type="NCBI Taxonomy" id="2109337"/>
    <lineage>
        <taxon>Bacteria</taxon>
        <taxon>Bacillati</taxon>
        <taxon>Actinomycetota</taxon>
        <taxon>Actinomycetes</taxon>
        <taxon>Micrococcales</taxon>
        <taxon>Microbacteriaceae</taxon>
        <taxon>Amnibacterium</taxon>
    </lineage>
</organism>
<keyword evidence="6" id="KW-0489">Methyltransferase</keyword>
<evidence type="ECO:0000256" key="3">
    <source>
        <dbReference type="ARBA" id="ARBA00022989"/>
    </source>
</evidence>
<evidence type="ECO:0000256" key="1">
    <source>
        <dbReference type="ARBA" id="ARBA00004141"/>
    </source>
</evidence>
<keyword evidence="3 5" id="KW-1133">Transmembrane helix</keyword>
<dbReference type="EMBL" id="JBHUEA010000013">
    <property type="protein sequence ID" value="MFD1721758.1"/>
    <property type="molecule type" value="Genomic_DNA"/>
</dbReference>
<feature type="transmembrane region" description="Helical" evidence="5">
    <location>
        <begin position="142"/>
        <end position="168"/>
    </location>
</feature>
<dbReference type="Pfam" id="PF04140">
    <property type="entry name" value="ICMT"/>
    <property type="match status" value="1"/>
</dbReference>
<comment type="subcellular location">
    <subcellularLocation>
        <location evidence="1">Membrane</location>
        <topology evidence="1">Multi-pass membrane protein</topology>
    </subcellularLocation>
</comment>
<keyword evidence="4 5" id="KW-0472">Membrane</keyword>
<protein>
    <submittedName>
        <fullName evidence="6">Isoprenylcysteine carboxyl methyltransferase family protein</fullName>
    </submittedName>
</protein>
<evidence type="ECO:0000256" key="5">
    <source>
        <dbReference type="SAM" id="Phobius"/>
    </source>
</evidence>
<evidence type="ECO:0000256" key="4">
    <source>
        <dbReference type="ARBA" id="ARBA00023136"/>
    </source>
</evidence>
<sequence length="183" mass="19504">MEAGAPGWWLAYAAYAALLAGTAAERVVELVVSTRNARWAFARGGVEAGQGHFPPMVALHTGLIVACALEPLLAGRPFITTLSVPAAVLALACQGLRWWCIGSLGHRWNTRIVVVPGLPLVRRGPYRFLPHPNYVVVAVEGVVLPLAGTAWLTALVFTVLNAVLLLGFRIPAEERALRAAAAR</sequence>
<comment type="caution">
    <text evidence="6">The sequence shown here is derived from an EMBL/GenBank/DDBJ whole genome shotgun (WGS) entry which is preliminary data.</text>
</comment>
<keyword evidence="2 5" id="KW-0812">Transmembrane</keyword>
<keyword evidence="7" id="KW-1185">Reference proteome</keyword>
<reference evidence="7" key="1">
    <citation type="journal article" date="2019" name="Int. J. Syst. Evol. Microbiol.">
        <title>The Global Catalogue of Microorganisms (GCM) 10K type strain sequencing project: providing services to taxonomists for standard genome sequencing and annotation.</title>
        <authorList>
            <consortium name="The Broad Institute Genomics Platform"/>
            <consortium name="The Broad Institute Genome Sequencing Center for Infectious Disease"/>
            <person name="Wu L."/>
            <person name="Ma J."/>
        </authorList>
    </citation>
    <scope>NUCLEOTIDE SEQUENCE [LARGE SCALE GENOMIC DNA]</scope>
    <source>
        <strain evidence="7">CGMCC 1.12471</strain>
    </source>
</reference>
<gene>
    <name evidence="6" type="ORF">ACFSBI_09370</name>
</gene>
<keyword evidence="6" id="KW-0808">Transferase</keyword>
<proteinExistence type="predicted"/>
<dbReference type="RefSeq" id="WP_377934451.1">
    <property type="nucleotide sequence ID" value="NZ_JBHUEA010000013.1"/>
</dbReference>
<dbReference type="GO" id="GO:0008168">
    <property type="term" value="F:methyltransferase activity"/>
    <property type="evidence" value="ECO:0007669"/>
    <property type="project" value="UniProtKB-KW"/>
</dbReference>
<evidence type="ECO:0000313" key="6">
    <source>
        <dbReference type="EMBL" id="MFD1721758.1"/>
    </source>
</evidence>